<dbReference type="Pfam" id="PF18982">
    <property type="entry name" value="JetA"/>
    <property type="match status" value="1"/>
</dbReference>
<dbReference type="InterPro" id="IPR043773">
    <property type="entry name" value="JetA"/>
</dbReference>
<evidence type="ECO:0000313" key="2">
    <source>
        <dbReference type="Proteomes" id="UP000001572"/>
    </source>
</evidence>
<dbReference type="EMBL" id="CP000724">
    <property type="protein sequence ID" value="ABR48309.1"/>
    <property type="molecule type" value="Genomic_DNA"/>
</dbReference>
<dbReference type="AlphaFoldDB" id="A6TQ41"/>
<protein>
    <submittedName>
        <fullName evidence="1">Uncharacterized protein</fullName>
    </submittedName>
</protein>
<dbReference type="Proteomes" id="UP000001572">
    <property type="component" value="Chromosome"/>
</dbReference>
<proteinExistence type="predicted"/>
<keyword evidence="2" id="KW-1185">Reference proteome</keyword>
<name>A6TQ41_ALKMQ</name>
<dbReference type="RefSeq" id="WP_012063286.1">
    <property type="nucleotide sequence ID" value="NC_009633.1"/>
</dbReference>
<sequence>MKLFEIVPDKFFSILSSKNKEIYSDCLFILFNQYTGNTSFGIDREIVVHVLTDYFEELGEVELFQDEDVTVKSAREEANFIIRKLDECGWIDIETTTSYKQIINLTDYTVMMLETLEKIVKNEQLEYQGYVYTIYSILFGNDNDQYNVILDQVHENTMKLMNGLKTLNANIKKYIGRITEQKTSEEIMKLHFEGYTQDIIDKGYHRLKTSDNVSKFRPKILEKLEIIKRDKAYLERASQQEVDIEKAESLEAAKEKIMGQLNGIIYVFENMDETIGEIDRKNTQYIRASLTRVKYLLNSSKDIEGQINEILKYVVERIESGEIDLKNDRIDEIDSLFRFYPQSFIDNKSLYIATEGKKDFQSQKLDEDQVMRQEERERRINEIKEKKKKSLSRGNIDTYVLEMLGDRAVMKASNLPLENKLDFIKLIYVLVYAKSRLVHYKVNKLEESIEIKGFKFNDFEVWRK</sequence>
<dbReference type="STRING" id="293826.Amet_2150"/>
<dbReference type="HOGENOM" id="CLU_045653_1_0_9"/>
<organism evidence="1 2">
    <name type="scientific">Alkaliphilus metalliredigens (strain QYMF)</name>
    <dbReference type="NCBI Taxonomy" id="293826"/>
    <lineage>
        <taxon>Bacteria</taxon>
        <taxon>Bacillati</taxon>
        <taxon>Bacillota</taxon>
        <taxon>Clostridia</taxon>
        <taxon>Peptostreptococcales</taxon>
        <taxon>Natronincolaceae</taxon>
        <taxon>Alkaliphilus</taxon>
    </lineage>
</organism>
<dbReference type="KEGG" id="amt:Amet_2150"/>
<dbReference type="OrthoDB" id="9807828at2"/>
<dbReference type="eggNOG" id="ENOG502Z9CE">
    <property type="taxonomic scope" value="Bacteria"/>
</dbReference>
<evidence type="ECO:0000313" key="1">
    <source>
        <dbReference type="EMBL" id="ABR48309.1"/>
    </source>
</evidence>
<accession>A6TQ41</accession>
<gene>
    <name evidence="1" type="ordered locus">Amet_2150</name>
</gene>
<reference evidence="2" key="1">
    <citation type="journal article" date="2016" name="Genome Announc.">
        <title>Complete genome sequence of Alkaliphilus metalliredigens strain QYMF, an alkaliphilic and metal-reducing bacterium isolated from borax-contaminated leachate ponds.</title>
        <authorList>
            <person name="Hwang C."/>
            <person name="Copeland A."/>
            <person name="Lucas S."/>
            <person name="Lapidus A."/>
            <person name="Barry K."/>
            <person name="Detter J.C."/>
            <person name="Glavina Del Rio T."/>
            <person name="Hammon N."/>
            <person name="Israni S."/>
            <person name="Dalin E."/>
            <person name="Tice H."/>
            <person name="Pitluck S."/>
            <person name="Chertkov O."/>
            <person name="Brettin T."/>
            <person name="Bruce D."/>
            <person name="Han C."/>
            <person name="Schmutz J."/>
            <person name="Larimer F."/>
            <person name="Land M.L."/>
            <person name="Hauser L."/>
            <person name="Kyrpides N."/>
            <person name="Mikhailova N."/>
            <person name="Ye Q."/>
            <person name="Zhou J."/>
            <person name="Richardson P."/>
            <person name="Fields M.W."/>
        </authorList>
    </citation>
    <scope>NUCLEOTIDE SEQUENCE [LARGE SCALE GENOMIC DNA]</scope>
    <source>
        <strain evidence="2">QYMF</strain>
    </source>
</reference>